<evidence type="ECO:0000256" key="1">
    <source>
        <dbReference type="SAM" id="MobiDB-lite"/>
    </source>
</evidence>
<feature type="region of interest" description="Disordered" evidence="1">
    <location>
        <begin position="1"/>
        <end position="22"/>
    </location>
</feature>
<feature type="region of interest" description="Disordered" evidence="1">
    <location>
        <begin position="117"/>
        <end position="190"/>
    </location>
</feature>
<feature type="compositionally biased region" description="Low complexity" evidence="1">
    <location>
        <begin position="119"/>
        <end position="136"/>
    </location>
</feature>
<keyword evidence="3" id="KW-1185">Reference proteome</keyword>
<dbReference type="AlphaFoldDB" id="A0A428S2A6"/>
<feature type="compositionally biased region" description="Acidic residues" evidence="1">
    <location>
        <begin position="172"/>
        <end position="182"/>
    </location>
</feature>
<sequence>MRSNQQCDTQSPETPAPRHPTPWRQRAAKLHERIYDVTLPDVVETSGSHLVPAPPTPTNVRPHDALFIKQLHRALELVVFAHYLRCSMYGRDIAEDTHPGHTPAGLREKLRREAEWAIDPSSESETSSTPAEDSTPQSHGDRSLDPASPLLEDDLPDKTETLSNRNRRRDEAEGEGEDEDEPEVAKRRRF</sequence>
<comment type="caution">
    <text evidence="2">The sequence shown here is derived from an EMBL/GenBank/DDBJ whole genome shotgun (WGS) entry which is preliminary data.</text>
</comment>
<dbReference type="Proteomes" id="UP000287144">
    <property type="component" value="Unassembled WGS sequence"/>
</dbReference>
<protein>
    <submittedName>
        <fullName evidence="2">Uncharacterized protein</fullName>
    </submittedName>
</protein>
<name>A0A428S2A6_9HYPO</name>
<dbReference type="EMBL" id="NKCK01000366">
    <property type="protein sequence ID" value="RSL83813.1"/>
    <property type="molecule type" value="Genomic_DNA"/>
</dbReference>
<proteinExistence type="predicted"/>
<feature type="compositionally biased region" description="Polar residues" evidence="1">
    <location>
        <begin position="1"/>
        <end position="13"/>
    </location>
</feature>
<evidence type="ECO:0000313" key="3">
    <source>
        <dbReference type="Proteomes" id="UP000287144"/>
    </source>
</evidence>
<accession>A0A428S2A6</accession>
<reference evidence="2 3" key="1">
    <citation type="submission" date="2017-06" db="EMBL/GenBank/DDBJ databases">
        <title>Comparative genomic analysis of Ambrosia Fusariam Clade fungi.</title>
        <authorList>
            <person name="Stajich J.E."/>
            <person name="Carrillo J."/>
            <person name="Kijimoto T."/>
            <person name="Eskalen A."/>
            <person name="O'Donnell K."/>
            <person name="Kasson M."/>
        </authorList>
    </citation>
    <scope>NUCLEOTIDE SEQUENCE [LARGE SCALE GENOMIC DNA]</scope>
    <source>
        <strain evidence="2 3">NRRL62579</strain>
    </source>
</reference>
<evidence type="ECO:0000313" key="2">
    <source>
        <dbReference type="EMBL" id="RSL83813.1"/>
    </source>
</evidence>
<organism evidence="2 3">
    <name type="scientific">Fusarium oligoseptatum</name>
    <dbReference type="NCBI Taxonomy" id="2604345"/>
    <lineage>
        <taxon>Eukaryota</taxon>
        <taxon>Fungi</taxon>
        <taxon>Dikarya</taxon>
        <taxon>Ascomycota</taxon>
        <taxon>Pezizomycotina</taxon>
        <taxon>Sordariomycetes</taxon>
        <taxon>Hypocreomycetidae</taxon>
        <taxon>Hypocreales</taxon>
        <taxon>Nectriaceae</taxon>
        <taxon>Fusarium</taxon>
        <taxon>Fusarium solani species complex</taxon>
    </lineage>
</organism>
<gene>
    <name evidence="2" type="ORF">CEP52_016615</name>
</gene>